<keyword evidence="3" id="KW-1185">Reference proteome</keyword>
<dbReference type="Proteomes" id="UP000426027">
    <property type="component" value="Chromosome"/>
</dbReference>
<dbReference type="AlphaFoldDB" id="A0A6I6GB82"/>
<feature type="transmembrane region" description="Helical" evidence="1">
    <location>
        <begin position="52"/>
        <end position="72"/>
    </location>
</feature>
<organism evidence="2 3">
    <name type="scientific">Phnomibacter ginsenosidimutans</name>
    <dbReference type="NCBI Taxonomy" id="2676868"/>
    <lineage>
        <taxon>Bacteria</taxon>
        <taxon>Pseudomonadati</taxon>
        <taxon>Bacteroidota</taxon>
        <taxon>Chitinophagia</taxon>
        <taxon>Chitinophagales</taxon>
        <taxon>Chitinophagaceae</taxon>
        <taxon>Phnomibacter</taxon>
    </lineage>
</organism>
<reference evidence="2 3" key="1">
    <citation type="submission" date="2019-11" db="EMBL/GenBank/DDBJ databases">
        <authorList>
            <person name="Im W.T."/>
        </authorList>
    </citation>
    <scope>NUCLEOTIDE SEQUENCE [LARGE SCALE GENOMIC DNA]</scope>
    <source>
        <strain evidence="2 3">SB-02</strain>
    </source>
</reference>
<sequence>MKIAITYERAKVLQALRYHFISRSEVKILLILVNVFALISAGLFAFKLIRPFPFLISSLLWFVLMLTFWFWLPRIIYSRTRTFKEDIDLSLRSEDILIETEKGYTTWGYQRFSYFMESPYFFHLYINDKSFFLIPKDACTGDADTVLVRQKLKEKMAFK</sequence>
<evidence type="ECO:0000313" key="2">
    <source>
        <dbReference type="EMBL" id="QGW27390.1"/>
    </source>
</evidence>
<dbReference type="EMBL" id="CP046566">
    <property type="protein sequence ID" value="QGW27390.1"/>
    <property type="molecule type" value="Genomic_DNA"/>
</dbReference>
<keyword evidence="1" id="KW-0812">Transmembrane</keyword>
<name>A0A6I6GB82_9BACT</name>
<accession>A0A6I6GB82</accession>
<dbReference type="RefSeq" id="WP_157477120.1">
    <property type="nucleotide sequence ID" value="NZ_CP046566.1"/>
</dbReference>
<keyword evidence="1" id="KW-0472">Membrane</keyword>
<evidence type="ECO:0000313" key="3">
    <source>
        <dbReference type="Proteomes" id="UP000426027"/>
    </source>
</evidence>
<proteinExistence type="predicted"/>
<gene>
    <name evidence="2" type="ORF">GLV81_04120</name>
</gene>
<evidence type="ECO:0000256" key="1">
    <source>
        <dbReference type="SAM" id="Phobius"/>
    </source>
</evidence>
<dbReference type="KEGG" id="fls:GLV81_04120"/>
<protein>
    <submittedName>
        <fullName evidence="2">YcxB family protein</fullName>
    </submittedName>
</protein>
<feature type="transmembrane region" description="Helical" evidence="1">
    <location>
        <begin position="26"/>
        <end position="46"/>
    </location>
</feature>
<keyword evidence="1" id="KW-1133">Transmembrane helix</keyword>